<evidence type="ECO:0000313" key="1">
    <source>
        <dbReference type="EMBL" id="GFA35845.1"/>
    </source>
</evidence>
<organism evidence="1">
    <name type="scientific">Tanacetum cinerariifolium</name>
    <name type="common">Dalmatian daisy</name>
    <name type="synonym">Chrysanthemum cinerariifolium</name>
    <dbReference type="NCBI Taxonomy" id="118510"/>
    <lineage>
        <taxon>Eukaryota</taxon>
        <taxon>Viridiplantae</taxon>
        <taxon>Streptophyta</taxon>
        <taxon>Embryophyta</taxon>
        <taxon>Tracheophyta</taxon>
        <taxon>Spermatophyta</taxon>
        <taxon>Magnoliopsida</taxon>
        <taxon>eudicotyledons</taxon>
        <taxon>Gunneridae</taxon>
        <taxon>Pentapetalae</taxon>
        <taxon>asterids</taxon>
        <taxon>campanulids</taxon>
        <taxon>Asterales</taxon>
        <taxon>Asteraceae</taxon>
        <taxon>Asteroideae</taxon>
        <taxon>Anthemideae</taxon>
        <taxon>Anthemidinae</taxon>
        <taxon>Tanacetum</taxon>
    </lineage>
</organism>
<accession>A0A699JI17</accession>
<gene>
    <name evidence="1" type="ORF">Tci_607817</name>
</gene>
<dbReference type="AlphaFoldDB" id="A0A699JI17"/>
<dbReference type="EMBL" id="BKCJ010410420">
    <property type="protein sequence ID" value="GFA35845.1"/>
    <property type="molecule type" value="Genomic_DNA"/>
</dbReference>
<reference evidence="1" key="1">
    <citation type="journal article" date="2019" name="Sci. Rep.">
        <title>Draft genome of Tanacetum cinerariifolium, the natural source of mosquito coil.</title>
        <authorList>
            <person name="Yamashiro T."/>
            <person name="Shiraishi A."/>
            <person name="Satake H."/>
            <person name="Nakayama K."/>
        </authorList>
    </citation>
    <scope>NUCLEOTIDE SEQUENCE</scope>
</reference>
<sequence>MRNVPRPSHGEISCSGSGTHGVEQILLDDHHIDDDDDEGVELTKPVVKPSNAIRSNILNLLPDPTDHPKISPSVDEFDDQIVQEPYAYMRRTLMVLGALTQPGNTWCGKWVRWGNKAAMEKRAAGNGLAGVNGPGGLNKPAS</sequence>
<protein>
    <submittedName>
        <fullName evidence="1">Uncharacterized protein</fullName>
    </submittedName>
</protein>
<comment type="caution">
    <text evidence="1">The sequence shown here is derived from an EMBL/GenBank/DDBJ whole genome shotgun (WGS) entry which is preliminary data.</text>
</comment>
<proteinExistence type="predicted"/>
<name>A0A699JI17_TANCI</name>